<reference evidence="7 8" key="1">
    <citation type="submission" date="2016-10" db="EMBL/GenBank/DDBJ databases">
        <authorList>
            <person name="de Groot N.N."/>
        </authorList>
    </citation>
    <scope>NUCLEOTIDE SEQUENCE [LARGE SCALE GENOMIC DNA]</scope>
    <source>
        <strain evidence="7 8">DSM 21019</strain>
    </source>
</reference>
<sequence length="522" mass="58625">MRICNLAATAFVLVLLLSCKGESESQVASAEVESRFSEPHRPQFHFTPEANWMNDPNGMFHLNGEYHLFYQYYPDSTVWGPMHWGHAVSEDLVRWKHLPVALAPDSLGYIFSGSAVVDHRNSSGFSQDSTPPIVAAFTHHDPVGEQAGTDDFQVQSLAYSVDKGYTWTKYDGNPVLPNDTGIRDFRDPKIIWNPQTEQWIMTLAVYDRVKFYGSPDLKNWQYLSEFGIEGDTRLWECPDLFPMRVSDSRDYKWVLIVSIQQEGPNGGTGTSYFVGDFDGTNFLADPGQQQWLDYGADNYAFVTWDNAPATWGRRLGIGWMSNWQYAQQVPTATWRSAMTVPRVLELQGEAGAYHLIAKPVPSLAGLRGEATPLDSVITQSKIVNGNFDPSMADLDLVVDLQETTASVFGITLSNAQGEQVEIAIDRINGLMRVDRTQSGPKGFSEDFFKRPHDAPLNTSRATLDLRLLFDVASVEIFGNRGALNFTDIYFPSSPYSQMEIWARDGELHLSEGMVYAMNSIWE</sequence>
<evidence type="ECO:0000256" key="3">
    <source>
        <dbReference type="ARBA" id="ARBA00023295"/>
    </source>
</evidence>
<dbReference type="OrthoDB" id="9759709at2"/>
<dbReference type="PANTHER" id="PTHR42800:SF1">
    <property type="entry name" value="EXOINULINASE INUD (AFU_ORTHOLOGUE AFUA_5G00480)"/>
    <property type="match status" value="1"/>
</dbReference>
<keyword evidence="2 4" id="KW-0378">Hydrolase</keyword>
<dbReference type="EMBL" id="FOYQ01000002">
    <property type="protein sequence ID" value="SFR54560.1"/>
    <property type="molecule type" value="Genomic_DNA"/>
</dbReference>
<dbReference type="Proteomes" id="UP000199534">
    <property type="component" value="Unassembled WGS sequence"/>
</dbReference>
<proteinExistence type="inferred from homology"/>
<dbReference type="PROSITE" id="PS51257">
    <property type="entry name" value="PROKAR_LIPOPROTEIN"/>
    <property type="match status" value="1"/>
</dbReference>
<feature type="domain" description="Glycosyl hydrolase family 32 N-terminal" evidence="5">
    <location>
        <begin position="45"/>
        <end position="358"/>
    </location>
</feature>
<dbReference type="InterPro" id="IPR023296">
    <property type="entry name" value="Glyco_hydro_beta-prop_sf"/>
</dbReference>
<evidence type="ECO:0000259" key="6">
    <source>
        <dbReference type="Pfam" id="PF08244"/>
    </source>
</evidence>
<organism evidence="7 8">
    <name type="scientific">Robiginitalea myxolifaciens</name>
    <dbReference type="NCBI Taxonomy" id="400055"/>
    <lineage>
        <taxon>Bacteria</taxon>
        <taxon>Pseudomonadati</taxon>
        <taxon>Bacteroidota</taxon>
        <taxon>Flavobacteriia</taxon>
        <taxon>Flavobacteriales</taxon>
        <taxon>Flavobacteriaceae</taxon>
        <taxon>Robiginitalea</taxon>
    </lineage>
</organism>
<dbReference type="InterPro" id="IPR013148">
    <property type="entry name" value="Glyco_hydro_32_N"/>
</dbReference>
<dbReference type="InterPro" id="IPR001362">
    <property type="entry name" value="Glyco_hydro_32"/>
</dbReference>
<accession>A0A1I6HJR7</accession>
<evidence type="ECO:0000313" key="7">
    <source>
        <dbReference type="EMBL" id="SFR54560.1"/>
    </source>
</evidence>
<dbReference type="CDD" id="cd18622">
    <property type="entry name" value="GH32_Inu-like"/>
    <property type="match status" value="1"/>
</dbReference>
<name>A0A1I6HJR7_9FLAO</name>
<dbReference type="RefSeq" id="WP_092983290.1">
    <property type="nucleotide sequence ID" value="NZ_FOYQ01000002.1"/>
</dbReference>
<gene>
    <name evidence="7" type="ORF">SAMN04490243_2815</name>
</gene>
<dbReference type="Gene3D" id="2.115.10.20">
    <property type="entry name" value="Glycosyl hydrolase domain, family 43"/>
    <property type="match status" value="1"/>
</dbReference>
<dbReference type="InterPro" id="IPR013320">
    <property type="entry name" value="ConA-like_dom_sf"/>
</dbReference>
<dbReference type="Pfam" id="PF00251">
    <property type="entry name" value="Glyco_hydro_32N"/>
    <property type="match status" value="1"/>
</dbReference>
<evidence type="ECO:0000256" key="2">
    <source>
        <dbReference type="ARBA" id="ARBA00022801"/>
    </source>
</evidence>
<dbReference type="Pfam" id="PF08244">
    <property type="entry name" value="Glyco_hydro_32C"/>
    <property type="match status" value="1"/>
</dbReference>
<comment type="similarity">
    <text evidence="1 4">Belongs to the glycosyl hydrolase 32 family.</text>
</comment>
<evidence type="ECO:0000256" key="4">
    <source>
        <dbReference type="RuleBase" id="RU362110"/>
    </source>
</evidence>
<dbReference type="GO" id="GO:0004575">
    <property type="term" value="F:sucrose alpha-glucosidase activity"/>
    <property type="evidence" value="ECO:0007669"/>
    <property type="project" value="TreeGrafter"/>
</dbReference>
<keyword evidence="8" id="KW-1185">Reference proteome</keyword>
<dbReference type="Gene3D" id="2.60.120.560">
    <property type="entry name" value="Exo-inulinase, domain 1"/>
    <property type="match status" value="1"/>
</dbReference>
<evidence type="ECO:0000259" key="5">
    <source>
        <dbReference type="Pfam" id="PF00251"/>
    </source>
</evidence>
<dbReference type="SUPFAM" id="SSF75005">
    <property type="entry name" value="Arabinanase/levansucrase/invertase"/>
    <property type="match status" value="1"/>
</dbReference>
<dbReference type="InterPro" id="IPR013189">
    <property type="entry name" value="Glyco_hydro_32_C"/>
</dbReference>
<dbReference type="AlphaFoldDB" id="A0A1I6HJR7"/>
<feature type="domain" description="Glycosyl hydrolase family 32 C-terminal" evidence="6">
    <location>
        <begin position="378"/>
        <end position="511"/>
    </location>
</feature>
<evidence type="ECO:0000256" key="1">
    <source>
        <dbReference type="ARBA" id="ARBA00009902"/>
    </source>
</evidence>
<protein>
    <submittedName>
        <fullName evidence="7">Fructan beta-fructosidase</fullName>
    </submittedName>
</protein>
<dbReference type="PANTHER" id="PTHR42800">
    <property type="entry name" value="EXOINULINASE INUD (AFU_ORTHOLOGUE AFUA_5G00480)"/>
    <property type="match status" value="1"/>
</dbReference>
<dbReference type="InterPro" id="IPR018053">
    <property type="entry name" value="Glyco_hydro_32_AS"/>
</dbReference>
<dbReference type="STRING" id="400055.SAMN04490243_2815"/>
<dbReference type="SMART" id="SM00640">
    <property type="entry name" value="Glyco_32"/>
    <property type="match status" value="1"/>
</dbReference>
<dbReference type="PROSITE" id="PS00609">
    <property type="entry name" value="GLYCOSYL_HYDROL_F32"/>
    <property type="match status" value="1"/>
</dbReference>
<dbReference type="GO" id="GO:0005737">
    <property type="term" value="C:cytoplasm"/>
    <property type="evidence" value="ECO:0007669"/>
    <property type="project" value="TreeGrafter"/>
</dbReference>
<dbReference type="SUPFAM" id="SSF49899">
    <property type="entry name" value="Concanavalin A-like lectins/glucanases"/>
    <property type="match status" value="1"/>
</dbReference>
<evidence type="ECO:0000313" key="8">
    <source>
        <dbReference type="Proteomes" id="UP000199534"/>
    </source>
</evidence>
<keyword evidence="3 4" id="KW-0326">Glycosidase</keyword>
<dbReference type="GO" id="GO:0005987">
    <property type="term" value="P:sucrose catabolic process"/>
    <property type="evidence" value="ECO:0007669"/>
    <property type="project" value="TreeGrafter"/>
</dbReference>